<evidence type="ECO:0000259" key="2">
    <source>
        <dbReference type="Pfam" id="PF08707"/>
    </source>
</evidence>
<dbReference type="Pfam" id="PF08707">
    <property type="entry name" value="PriCT_2"/>
    <property type="match status" value="1"/>
</dbReference>
<evidence type="ECO:0000256" key="1">
    <source>
        <dbReference type="SAM" id="MobiDB-lite"/>
    </source>
</evidence>
<feature type="region of interest" description="Disordered" evidence="1">
    <location>
        <begin position="318"/>
        <end position="361"/>
    </location>
</feature>
<proteinExistence type="predicted"/>
<organism evidence="3">
    <name type="scientific">uncultured Coleofasciculus sp</name>
    <dbReference type="NCBI Taxonomy" id="1267456"/>
    <lineage>
        <taxon>Bacteria</taxon>
        <taxon>Bacillati</taxon>
        <taxon>Cyanobacteriota</taxon>
        <taxon>Cyanophyceae</taxon>
        <taxon>Coleofasciculales</taxon>
        <taxon>Coleofasciculaceae</taxon>
        <taxon>Coleofasciculus</taxon>
        <taxon>environmental samples</taxon>
    </lineage>
</organism>
<feature type="compositionally biased region" description="Low complexity" evidence="1">
    <location>
        <begin position="936"/>
        <end position="945"/>
    </location>
</feature>
<dbReference type="AlphaFoldDB" id="A0A6J4HET5"/>
<gene>
    <name evidence="3" type="ORF">AVDCRST_MAG92-576</name>
</gene>
<dbReference type="GO" id="GO:0016817">
    <property type="term" value="F:hydrolase activity, acting on acid anhydrides"/>
    <property type="evidence" value="ECO:0007669"/>
    <property type="project" value="InterPro"/>
</dbReference>
<feature type="domain" description="Primase C-terminal 2" evidence="2">
    <location>
        <begin position="235"/>
        <end position="307"/>
    </location>
</feature>
<protein>
    <submittedName>
        <fullName evidence="3">DNA repair protein RadA domain protein</fullName>
    </submittedName>
</protein>
<dbReference type="InterPro" id="IPR014819">
    <property type="entry name" value="PriCT_2"/>
</dbReference>
<feature type="compositionally biased region" description="Polar residues" evidence="1">
    <location>
        <begin position="923"/>
        <end position="935"/>
    </location>
</feature>
<sequence>MNLNPAPQTVRQTIEWLKRLGRPPLPECPIEAAKQGKQPKQPCFLDGRYLKTVDWKTWQDAMPLPEIIDAWFANPRTGVGTLGGFNGQHWLGWVDFDVKVFSSQEECDHTIATWQEQYPILKTTPRFRTPSGGYRFLIAWESEPVEFKANSKFTLEPEGAVMGELLTKNGAHTLLPPTISINGSYYWESWAEYPPITSKPMDVGLYPVKNKQDARASRSRQRLLSKLDWTDVDWARSYLAAIPDSDLHYEDWLRIGMALHSVDDSLLPDWVAWSQTGSKYQEGECEKKWASFTPNGAVGIGTLADLAKQSGWVNPLNSLVSQSEKTKPKPKPRSQLSQPDQDNSKPVSGCPKLEEQRQPVIQLDPGQLNSILSRIEVALGPGDAPRNAIYVQGSHDGFYLSRVLKSTLDNRSQLIEISKDVDTLDFLTPESLQYEFNRRFRFERYDARKEDYKPVDCPRTVASQFLQKGRWPQLPRLTGISYIPLLCKDGTVINQPGYHKPTGILLQFDPDEFPAIPERPTKENAIAALSTLIDWLKEFPFQTKKHRSAALSAVLTAVCRKLLKQAPLHAISATKAGSGKGTLAKGVSILLLDSYAGTIPFTGDSEEFRKKITSFLKSGQPIGLIDNVTGVLGGDVLEMVLTEPFFKDRLLGGNQIPSFSTQTLQLANGNNLRFRPDMTRRTILCVLDSQLENPEHRTFARDFEEFTHTNRGKLVAAALTILKAYIVAGSPDRKQPKLGSFEGWSDLVRSSLTWLGQPDPVETQAEIAAQDDERQTLLALLQSWYDSCMSIPKTAKEVCLGAIQTGRGDLRDVLLEIALDRKGDISPRKLGYYLRSHCRSVISGLRFETAGADRLGTTRWKVTVVPHAPKPSPASPASPAKKAETTQSQADGHAGDRFSSPAFAPNGKSEDTTVQEIDLLSPAPSNNGKTGVRSTSAGDAGDSSSHPTQTVSSEADEAGVSKADLANGHSSYLAVNDSSIAVGSTVNKKGKRGWVGKVTKREGDIAEVLWTGDRYPTRIPVSELKLAA</sequence>
<evidence type="ECO:0000313" key="3">
    <source>
        <dbReference type="EMBL" id="CAA9221266.1"/>
    </source>
</evidence>
<reference evidence="3" key="1">
    <citation type="submission" date="2020-02" db="EMBL/GenBank/DDBJ databases">
        <authorList>
            <person name="Meier V. D."/>
        </authorList>
    </citation>
    <scope>NUCLEOTIDE SEQUENCE</scope>
    <source>
        <strain evidence="3">AVDCRST_MAG92</strain>
    </source>
</reference>
<dbReference type="EMBL" id="CADCTM010000080">
    <property type="protein sequence ID" value="CAA9221266.1"/>
    <property type="molecule type" value="Genomic_DNA"/>
</dbReference>
<feature type="compositionally biased region" description="Polar residues" evidence="1">
    <location>
        <begin position="334"/>
        <end position="346"/>
    </location>
</feature>
<name>A0A6J4HET5_9CYAN</name>
<accession>A0A6J4HET5</accession>
<feature type="region of interest" description="Disordered" evidence="1">
    <location>
        <begin position="865"/>
        <end position="959"/>
    </location>
</feature>